<evidence type="ECO:0000313" key="2">
    <source>
        <dbReference type="EMBL" id="MBM1715800.1"/>
    </source>
</evidence>
<name>A0AAE3B8K8_9RHOB</name>
<feature type="chain" id="PRO_5042057101" evidence="1">
    <location>
        <begin position="20"/>
        <end position="139"/>
    </location>
</feature>
<proteinExistence type="predicted"/>
<dbReference type="Proteomes" id="UP000732193">
    <property type="component" value="Unassembled WGS sequence"/>
</dbReference>
<accession>A0AAE3B8K8</accession>
<dbReference type="EMBL" id="JAFBRM010000009">
    <property type="protein sequence ID" value="MBM1715800.1"/>
    <property type="molecule type" value="Genomic_DNA"/>
</dbReference>
<comment type="caution">
    <text evidence="2">The sequence shown here is derived from an EMBL/GenBank/DDBJ whole genome shotgun (WGS) entry which is preliminary data.</text>
</comment>
<organism evidence="2 3">
    <name type="scientific">Sulfitobacter geojensis</name>
    <dbReference type="NCBI Taxonomy" id="1342299"/>
    <lineage>
        <taxon>Bacteria</taxon>
        <taxon>Pseudomonadati</taxon>
        <taxon>Pseudomonadota</taxon>
        <taxon>Alphaproteobacteria</taxon>
        <taxon>Rhodobacterales</taxon>
        <taxon>Roseobacteraceae</taxon>
        <taxon>Sulfitobacter</taxon>
    </lineage>
</organism>
<reference evidence="2 3" key="1">
    <citation type="submission" date="2021-01" db="EMBL/GenBank/DDBJ databases">
        <title>Diatom-associated Roseobacters Show Island Model of Population Structure.</title>
        <authorList>
            <person name="Qu L."/>
            <person name="Feng X."/>
            <person name="Chen Y."/>
            <person name="Li L."/>
            <person name="Wang X."/>
            <person name="Hu Z."/>
            <person name="Wang H."/>
            <person name="Luo H."/>
        </authorList>
    </citation>
    <scope>NUCLEOTIDE SEQUENCE [LARGE SCALE GENOMIC DNA]</scope>
    <source>
        <strain evidence="2 3">TR60-84</strain>
    </source>
</reference>
<dbReference type="AlphaFoldDB" id="A0AAE3B8K8"/>
<gene>
    <name evidence="2" type="ORF">JQV55_19680</name>
</gene>
<protein>
    <submittedName>
        <fullName evidence="2">Uncharacterized protein</fullName>
    </submittedName>
</protein>
<evidence type="ECO:0000256" key="1">
    <source>
        <dbReference type="SAM" id="SignalP"/>
    </source>
</evidence>
<keyword evidence="3" id="KW-1185">Reference proteome</keyword>
<feature type="signal peptide" evidence="1">
    <location>
        <begin position="1"/>
        <end position="19"/>
    </location>
</feature>
<sequence>MKHIYPALLVLFAATPAIAQTEWENAIARGLETFTLRQGEGTVTLTCDPDRVFGSNVTNASLRVVFPKDPAPSRFVILASDGTQVSFTMTDGGANEVGVDALDWDKMVGILSAGGAFAFVTGQDALQFEDVTPLPDLKC</sequence>
<dbReference type="RefSeq" id="WP_203243523.1">
    <property type="nucleotide sequence ID" value="NZ_JAFBRH010000008.1"/>
</dbReference>
<keyword evidence="1" id="KW-0732">Signal</keyword>
<evidence type="ECO:0000313" key="3">
    <source>
        <dbReference type="Proteomes" id="UP000732193"/>
    </source>
</evidence>